<gene>
    <name evidence="3" type="ORF">AGLY_000420</name>
</gene>
<evidence type="ECO:0000256" key="1">
    <source>
        <dbReference type="SAM" id="Coils"/>
    </source>
</evidence>
<sequence>MLPAAVNREEGFLSFRREFITVYTRFSSDRYTRLLQKLRDVVDQLEESARGRRQDEVDGFGERKLRQDHCEISEYQDHTAEHVPTQPLGHRDDQGAGIDEPRRRLIVSGPAPVYPAIRVSSSRTTSTITTSRLQQCSRLHDHQRPKVDKGSTTSSSVRPEDEVMLQQYQQQPDYTPYGGIGYGAQPNSGYFNYAATESSWYGSPSSGAADHAQMHTGLSHNACNTHIGDSTGNFLNHGYHQASSTGASTSSAESFAANNHPVSQADMTDPMADFLGGHQNMSENDKIIKEESIDWLSTIINDEVVDHGNRPDVCDGGGGGGGGVAGAAGKLVVGDMPCEGRESNGRLPNFHQAFGSTEIGRFSQHEYYEPPKDAAAIGECQPVGRSGAAQQTGASQQRSDEQHAVAAAVAASSSSSPSSSSFEPPRQQNRRGRAQRGGAQNRRNNKQTRTAAAAAAAAAAVAAQQYAGYDVTGAAVGRHQVPPYHHQDPYNRNHHHHAQQQRYHQEYHHQNQQQTPYQNHQQEYYRPYDRMHYQQQQPPSLAPNQYYNGSNGNNNNNNGGGGGGSNGSNNGNRGEQSYAAGGYNNRFHSCCSTEHIARPSHHHNYGGSGQYYGDYNTYNQSYVTFVRTNNGGCALQTNPPPQHPSNPFPNRIQKNNVYQINIFNSLYKYISVIR</sequence>
<proteinExistence type="predicted"/>
<feature type="compositionally biased region" description="Low complexity" evidence="2">
    <location>
        <begin position="548"/>
        <end position="557"/>
    </location>
</feature>
<dbReference type="EMBL" id="VYZN01000001">
    <property type="protein sequence ID" value="KAE9544877.1"/>
    <property type="molecule type" value="Genomic_DNA"/>
</dbReference>
<feature type="region of interest" description="Disordered" evidence="2">
    <location>
        <begin position="535"/>
        <end position="579"/>
    </location>
</feature>
<accession>A0A6G0U7E7</accession>
<evidence type="ECO:0000313" key="4">
    <source>
        <dbReference type="Proteomes" id="UP000475862"/>
    </source>
</evidence>
<feature type="region of interest" description="Disordered" evidence="2">
    <location>
        <begin position="118"/>
        <end position="160"/>
    </location>
</feature>
<feature type="compositionally biased region" description="Polar residues" evidence="2">
    <location>
        <begin position="535"/>
        <end position="547"/>
    </location>
</feature>
<organism evidence="3 4">
    <name type="scientific">Aphis glycines</name>
    <name type="common">Soybean aphid</name>
    <dbReference type="NCBI Taxonomy" id="307491"/>
    <lineage>
        <taxon>Eukaryota</taxon>
        <taxon>Metazoa</taxon>
        <taxon>Ecdysozoa</taxon>
        <taxon>Arthropoda</taxon>
        <taxon>Hexapoda</taxon>
        <taxon>Insecta</taxon>
        <taxon>Pterygota</taxon>
        <taxon>Neoptera</taxon>
        <taxon>Paraneoptera</taxon>
        <taxon>Hemiptera</taxon>
        <taxon>Sternorrhyncha</taxon>
        <taxon>Aphidomorpha</taxon>
        <taxon>Aphidoidea</taxon>
        <taxon>Aphididae</taxon>
        <taxon>Aphidini</taxon>
        <taxon>Aphis</taxon>
        <taxon>Aphis</taxon>
    </lineage>
</organism>
<feature type="compositionally biased region" description="Low complexity" evidence="2">
    <location>
        <begin position="404"/>
        <end position="421"/>
    </location>
</feature>
<evidence type="ECO:0000256" key="2">
    <source>
        <dbReference type="SAM" id="MobiDB-lite"/>
    </source>
</evidence>
<dbReference type="Proteomes" id="UP000475862">
    <property type="component" value="Unassembled WGS sequence"/>
</dbReference>
<feature type="compositionally biased region" description="Basic and acidic residues" evidence="2">
    <location>
        <begin position="138"/>
        <end position="149"/>
    </location>
</feature>
<dbReference type="OrthoDB" id="6247875at2759"/>
<comment type="caution">
    <text evidence="3">The sequence shown here is derived from an EMBL/GenBank/DDBJ whole genome shotgun (WGS) entry which is preliminary data.</text>
</comment>
<feature type="compositionally biased region" description="Low complexity" evidence="2">
    <location>
        <begin position="120"/>
        <end position="132"/>
    </location>
</feature>
<feature type="compositionally biased region" description="Low complexity" evidence="2">
    <location>
        <begin position="384"/>
        <end position="397"/>
    </location>
</feature>
<feature type="region of interest" description="Disordered" evidence="2">
    <location>
        <begin position="479"/>
        <end position="518"/>
    </location>
</feature>
<evidence type="ECO:0000313" key="3">
    <source>
        <dbReference type="EMBL" id="KAE9544877.1"/>
    </source>
</evidence>
<feature type="region of interest" description="Disordered" evidence="2">
    <location>
        <begin position="383"/>
        <end position="451"/>
    </location>
</feature>
<feature type="coiled-coil region" evidence="1">
    <location>
        <begin position="28"/>
        <end position="55"/>
    </location>
</feature>
<dbReference type="AlphaFoldDB" id="A0A6G0U7E7"/>
<protein>
    <submittedName>
        <fullName evidence="3">Uncharacterized protein</fullName>
    </submittedName>
</protein>
<name>A0A6G0U7E7_APHGL</name>
<keyword evidence="1" id="KW-0175">Coiled coil</keyword>
<keyword evidence="4" id="KW-1185">Reference proteome</keyword>
<reference evidence="3 4" key="1">
    <citation type="submission" date="2019-08" db="EMBL/GenBank/DDBJ databases">
        <title>The genome of the soybean aphid Biotype 1, its phylome, world population structure and adaptation to the North American continent.</title>
        <authorList>
            <person name="Giordano R."/>
            <person name="Donthu R.K."/>
            <person name="Hernandez A.G."/>
            <person name="Wright C.L."/>
            <person name="Zimin A.V."/>
        </authorList>
    </citation>
    <scope>NUCLEOTIDE SEQUENCE [LARGE SCALE GENOMIC DNA]</scope>
    <source>
        <tissue evidence="3">Whole aphids</tissue>
    </source>
</reference>